<feature type="transmembrane region" description="Helical" evidence="12">
    <location>
        <begin position="197"/>
        <end position="216"/>
    </location>
</feature>
<reference evidence="14" key="1">
    <citation type="submission" date="2025-08" db="UniProtKB">
        <authorList>
            <consortium name="Ensembl"/>
        </authorList>
    </citation>
    <scope>IDENTIFICATION</scope>
</reference>
<feature type="transmembrane region" description="Helical" evidence="12">
    <location>
        <begin position="272"/>
        <end position="292"/>
    </location>
</feature>
<evidence type="ECO:0000256" key="12">
    <source>
        <dbReference type="RuleBase" id="RU363047"/>
    </source>
</evidence>
<evidence type="ECO:0000256" key="6">
    <source>
        <dbReference type="ARBA" id="ARBA00022989"/>
    </source>
</evidence>
<dbReference type="PRINTS" id="PR00237">
    <property type="entry name" value="GPCRRHODOPSN"/>
</dbReference>
<evidence type="ECO:0000256" key="5">
    <source>
        <dbReference type="ARBA" id="ARBA00022725"/>
    </source>
</evidence>
<evidence type="ECO:0000256" key="4">
    <source>
        <dbReference type="ARBA" id="ARBA00022692"/>
    </source>
</evidence>
<dbReference type="Pfam" id="PF13853">
    <property type="entry name" value="7tm_4"/>
    <property type="match status" value="1"/>
</dbReference>
<dbReference type="Proteomes" id="UP000694392">
    <property type="component" value="Unplaced"/>
</dbReference>
<keyword evidence="6 12" id="KW-1133">Transmembrane helix</keyword>
<dbReference type="OMA" id="PLELCSH"/>
<feature type="transmembrane region" description="Helical" evidence="12">
    <location>
        <begin position="26"/>
        <end position="49"/>
    </location>
</feature>
<dbReference type="InterPro" id="IPR000725">
    <property type="entry name" value="Olfact_rcpt"/>
</dbReference>
<keyword evidence="3 12" id="KW-0716">Sensory transduction</keyword>
<evidence type="ECO:0000256" key="3">
    <source>
        <dbReference type="ARBA" id="ARBA00022606"/>
    </source>
</evidence>
<evidence type="ECO:0000313" key="15">
    <source>
        <dbReference type="Proteomes" id="UP000694392"/>
    </source>
</evidence>
<evidence type="ECO:0000259" key="13">
    <source>
        <dbReference type="PROSITE" id="PS50262"/>
    </source>
</evidence>
<dbReference type="GeneTree" id="ENSGT01140000282496"/>
<dbReference type="Ensembl" id="ENSSPUT00000007512.1">
    <property type="protein sequence ID" value="ENSSPUP00000007049.1"/>
    <property type="gene ID" value="ENSSPUG00000005452.1"/>
</dbReference>
<dbReference type="GO" id="GO:0004984">
    <property type="term" value="F:olfactory receptor activity"/>
    <property type="evidence" value="ECO:0007669"/>
    <property type="project" value="InterPro"/>
</dbReference>
<dbReference type="FunFam" id="1.20.1070.10:FF:000005">
    <property type="entry name" value="Olfactory receptor"/>
    <property type="match status" value="1"/>
</dbReference>
<evidence type="ECO:0000256" key="10">
    <source>
        <dbReference type="ARBA" id="ARBA00023224"/>
    </source>
</evidence>
<keyword evidence="5 12" id="KW-0552">Olfaction</keyword>
<keyword evidence="9 11" id="KW-0675">Receptor</keyword>
<dbReference type="AlphaFoldDB" id="A0A8D0GK06"/>
<organism evidence="14 15">
    <name type="scientific">Sphenodon punctatus</name>
    <name type="common">Tuatara</name>
    <name type="synonym">Hatteria punctata</name>
    <dbReference type="NCBI Taxonomy" id="8508"/>
    <lineage>
        <taxon>Eukaryota</taxon>
        <taxon>Metazoa</taxon>
        <taxon>Chordata</taxon>
        <taxon>Craniata</taxon>
        <taxon>Vertebrata</taxon>
        <taxon>Euteleostomi</taxon>
        <taxon>Lepidosauria</taxon>
        <taxon>Sphenodontia</taxon>
        <taxon>Sphenodontidae</taxon>
        <taxon>Sphenodon</taxon>
    </lineage>
</organism>
<evidence type="ECO:0000313" key="14">
    <source>
        <dbReference type="Ensembl" id="ENSSPUP00000007049.1"/>
    </source>
</evidence>
<dbReference type="PROSITE" id="PS00237">
    <property type="entry name" value="G_PROTEIN_RECEP_F1_1"/>
    <property type="match status" value="1"/>
</dbReference>
<proteinExistence type="inferred from homology"/>
<keyword evidence="10 11" id="KW-0807">Transducer</keyword>
<feature type="domain" description="G-protein coupled receptors family 1 profile" evidence="13">
    <location>
        <begin position="42"/>
        <end position="290"/>
    </location>
</feature>
<evidence type="ECO:0000256" key="9">
    <source>
        <dbReference type="ARBA" id="ARBA00023170"/>
    </source>
</evidence>
<feature type="transmembrane region" description="Helical" evidence="12">
    <location>
        <begin position="103"/>
        <end position="121"/>
    </location>
</feature>
<keyword evidence="7 11" id="KW-0297">G-protein coupled receptor</keyword>
<dbReference type="GO" id="GO:0004930">
    <property type="term" value="F:G protein-coupled receptor activity"/>
    <property type="evidence" value="ECO:0007669"/>
    <property type="project" value="UniProtKB-KW"/>
</dbReference>
<dbReference type="PANTHER" id="PTHR26453">
    <property type="entry name" value="OLFACTORY RECEPTOR"/>
    <property type="match status" value="1"/>
</dbReference>
<dbReference type="PROSITE" id="PS50262">
    <property type="entry name" value="G_PROTEIN_RECEP_F1_2"/>
    <property type="match status" value="1"/>
</dbReference>
<dbReference type="InterPro" id="IPR017452">
    <property type="entry name" value="GPCR_Rhodpsn_7TM"/>
</dbReference>
<comment type="subcellular location">
    <subcellularLocation>
        <location evidence="1 12">Cell membrane</location>
        <topology evidence="1 12">Multi-pass membrane protein</topology>
    </subcellularLocation>
</comment>
<evidence type="ECO:0000256" key="8">
    <source>
        <dbReference type="ARBA" id="ARBA00023136"/>
    </source>
</evidence>
<feature type="transmembrane region" description="Helical" evidence="12">
    <location>
        <begin position="141"/>
        <end position="163"/>
    </location>
</feature>
<name>A0A8D0GK06_SPHPU</name>
<feature type="transmembrane region" description="Helical" evidence="12">
    <location>
        <begin position="61"/>
        <end position="83"/>
    </location>
</feature>
<dbReference type="InterPro" id="IPR000276">
    <property type="entry name" value="GPCR_Rhodpsn"/>
</dbReference>
<keyword evidence="4 11" id="KW-0812">Transmembrane</keyword>
<protein>
    <recommendedName>
        <fullName evidence="12">Olfactory receptor</fullName>
    </recommendedName>
</protein>
<feature type="transmembrane region" description="Helical" evidence="12">
    <location>
        <begin position="237"/>
        <end position="260"/>
    </location>
</feature>
<keyword evidence="2 12" id="KW-1003">Cell membrane</keyword>
<reference evidence="14" key="2">
    <citation type="submission" date="2025-09" db="UniProtKB">
        <authorList>
            <consortium name="Ensembl"/>
        </authorList>
    </citation>
    <scope>IDENTIFICATION</scope>
</reference>
<dbReference type="GO" id="GO:0005886">
    <property type="term" value="C:plasma membrane"/>
    <property type="evidence" value="ECO:0007669"/>
    <property type="project" value="UniProtKB-SubCell"/>
</dbReference>
<accession>A0A8D0GK06</accession>
<sequence length="315" mass="35217">MGGEDNMSLVTEFILLGASNHPRVKIAFFLLFLLLYLITLVGNGLLILLTKVDSRLHTPMYFFLSNLSFLDICFTTSTMPQILVHCFSARPSISFGRCFAQMYISMYLGMTECLLLAAMAYDRWVAICNPLRYMLIMNKDVCVAMAAVCWGSAFLLTIVPSLAMPVRLCGPNIINHFACEALAVLKLVCSDTRNNQIVIFVTSSLGLVLPFSFILVTYTRIMAAVMRMHSVDGRAKAFSTCGSHLIVVVIFYGTAMFMYLRPQSKSSSDQDKIISVFYGSVTPMLNPLIYSLRNKDVKQALKKLTGGEEYHITEY</sequence>
<keyword evidence="8 12" id="KW-0472">Membrane</keyword>
<keyword evidence="15" id="KW-1185">Reference proteome</keyword>
<dbReference type="SUPFAM" id="SSF81321">
    <property type="entry name" value="Family A G protein-coupled receptor-like"/>
    <property type="match status" value="1"/>
</dbReference>
<dbReference type="PRINTS" id="PR00245">
    <property type="entry name" value="OLFACTORYR"/>
</dbReference>
<evidence type="ECO:0000256" key="7">
    <source>
        <dbReference type="ARBA" id="ARBA00023040"/>
    </source>
</evidence>
<evidence type="ECO:0000256" key="11">
    <source>
        <dbReference type="RuleBase" id="RU000688"/>
    </source>
</evidence>
<evidence type="ECO:0000256" key="1">
    <source>
        <dbReference type="ARBA" id="ARBA00004651"/>
    </source>
</evidence>
<dbReference type="CDD" id="cd15431">
    <property type="entry name" value="7tmA_OR13H-like"/>
    <property type="match status" value="1"/>
</dbReference>
<evidence type="ECO:0000256" key="2">
    <source>
        <dbReference type="ARBA" id="ARBA00022475"/>
    </source>
</evidence>
<comment type="similarity">
    <text evidence="11">Belongs to the G-protein coupled receptor 1 family.</text>
</comment>
<dbReference type="Gene3D" id="1.20.1070.10">
    <property type="entry name" value="Rhodopsin 7-helix transmembrane proteins"/>
    <property type="match status" value="1"/>
</dbReference>